<evidence type="ECO:0000259" key="1">
    <source>
        <dbReference type="Pfam" id="PF00144"/>
    </source>
</evidence>
<dbReference type="GO" id="GO:0016787">
    <property type="term" value="F:hydrolase activity"/>
    <property type="evidence" value="ECO:0007669"/>
    <property type="project" value="UniProtKB-KW"/>
</dbReference>
<gene>
    <name evidence="2" type="ORF">PUV54_10035</name>
</gene>
<dbReference type="KEGG" id="hfl:PUV54_10035"/>
<dbReference type="InterPro" id="IPR012338">
    <property type="entry name" value="Beta-lactam/transpept-like"/>
</dbReference>
<accession>A0AAF0CDV0</accession>
<dbReference type="Gene3D" id="3.40.710.10">
    <property type="entry name" value="DD-peptidase/beta-lactamase superfamily"/>
    <property type="match status" value="1"/>
</dbReference>
<dbReference type="RefSeq" id="WP_274492094.1">
    <property type="nucleotide sequence ID" value="NZ_CP118166.1"/>
</dbReference>
<organism evidence="2 3">
    <name type="scientific">Hyphococcus flavus</name>
    <dbReference type="NCBI Taxonomy" id="1866326"/>
    <lineage>
        <taxon>Bacteria</taxon>
        <taxon>Pseudomonadati</taxon>
        <taxon>Pseudomonadota</taxon>
        <taxon>Alphaproteobacteria</taxon>
        <taxon>Parvularculales</taxon>
        <taxon>Parvularculaceae</taxon>
        <taxon>Hyphococcus</taxon>
    </lineage>
</organism>
<keyword evidence="3" id="KW-1185">Reference proteome</keyword>
<dbReference type="Pfam" id="PF00144">
    <property type="entry name" value="Beta-lactamase"/>
    <property type="match status" value="1"/>
</dbReference>
<evidence type="ECO:0000313" key="3">
    <source>
        <dbReference type="Proteomes" id="UP001214043"/>
    </source>
</evidence>
<proteinExistence type="predicted"/>
<protein>
    <submittedName>
        <fullName evidence="2">Serine hydrolase</fullName>
    </submittedName>
</protein>
<dbReference type="SUPFAM" id="SSF56601">
    <property type="entry name" value="beta-lactamase/transpeptidase-like"/>
    <property type="match status" value="1"/>
</dbReference>
<sequence length="468" mass="50827">MKNIILGGVASFLCLGVAAQEFDPAQLSLAAGYKAAFTCSAHFNAGRSVDQIAGDELNRILPTFDDPMPSLPDAVIDEENKRVSVTYADDAPPRIAQWRPMLGCVQAPTMAADFQPPTVNLKRKNRSGEPWPIGDNVEGEIFGDTPQGFNIAAVVADAFDRSTYGEGSETTAVLIVQDGKIVAEKYRDGFDATTPQRTWSVAKSIAATIIGAAVHEGLIDVDEPAGLAAWSAPDDPRGEITLENLLHMSSGLTSPTAGNRTDDVYFGGGRIVDHAITNRLVAEPGALWRYANNDTMAAMRALRERMNNDKKFMAFPFKNVIIPLGMDHTFLETDWNGDFVLSSQVWTTARDLARLGLLYLNDGVWDGERILPEGWAAYVASPSPAQPALQRHDGSHIPGYGAQFWLYGERHGLPDGSYAARGNRGQYLMIIPERNVLIVRRGFDSNQPGGNGFNLDQFSADVLAALED</sequence>
<dbReference type="PANTHER" id="PTHR43283">
    <property type="entry name" value="BETA-LACTAMASE-RELATED"/>
    <property type="match status" value="1"/>
</dbReference>
<reference evidence="2" key="1">
    <citation type="submission" date="2023-02" db="EMBL/GenBank/DDBJ databases">
        <title>Genome sequence of Hyphococcus flavus.</title>
        <authorList>
            <person name="Rong J.-C."/>
            <person name="Zhao Q."/>
            <person name="Yi M."/>
            <person name="Wu J.-Y."/>
        </authorList>
    </citation>
    <scope>NUCLEOTIDE SEQUENCE</scope>
    <source>
        <strain evidence="2">MCCC 1K03223</strain>
    </source>
</reference>
<feature type="domain" description="Beta-lactamase-related" evidence="1">
    <location>
        <begin position="169"/>
        <end position="439"/>
    </location>
</feature>
<evidence type="ECO:0000313" key="2">
    <source>
        <dbReference type="EMBL" id="WDI30296.1"/>
    </source>
</evidence>
<dbReference type="Proteomes" id="UP001214043">
    <property type="component" value="Chromosome"/>
</dbReference>
<name>A0AAF0CDV0_9PROT</name>
<dbReference type="EMBL" id="CP118166">
    <property type="protein sequence ID" value="WDI30296.1"/>
    <property type="molecule type" value="Genomic_DNA"/>
</dbReference>
<keyword evidence="2" id="KW-0378">Hydrolase</keyword>
<dbReference type="InterPro" id="IPR001466">
    <property type="entry name" value="Beta-lactam-related"/>
</dbReference>
<dbReference type="InterPro" id="IPR050789">
    <property type="entry name" value="Diverse_Enzym_Activities"/>
</dbReference>
<dbReference type="PANTHER" id="PTHR43283:SF7">
    <property type="entry name" value="BETA-LACTAMASE-RELATED DOMAIN-CONTAINING PROTEIN"/>
    <property type="match status" value="1"/>
</dbReference>
<dbReference type="AlphaFoldDB" id="A0AAF0CDV0"/>